<evidence type="ECO:0000256" key="2">
    <source>
        <dbReference type="ARBA" id="ARBA00022679"/>
    </source>
</evidence>
<evidence type="ECO:0000256" key="3">
    <source>
        <dbReference type="RuleBase" id="RU003718"/>
    </source>
</evidence>
<keyword evidence="1 3" id="KW-0328">Glycosyltransferase</keyword>
<comment type="similarity">
    <text evidence="3">Belongs to the UDP-glycosyltransferase family.</text>
</comment>
<keyword evidence="5" id="KW-1185">Reference proteome</keyword>
<feature type="non-terminal residue" evidence="4">
    <location>
        <position position="1"/>
    </location>
</feature>
<dbReference type="AlphaFoldDB" id="A0A367JVE9"/>
<dbReference type="SUPFAM" id="SSF53756">
    <property type="entry name" value="UDP-Glycosyltransferase/glycogen phosphorylase"/>
    <property type="match status" value="1"/>
</dbReference>
<dbReference type="PROSITE" id="PS00375">
    <property type="entry name" value="UDPGT"/>
    <property type="match status" value="1"/>
</dbReference>
<keyword evidence="2 3" id="KW-0808">Transferase</keyword>
<dbReference type="InterPro" id="IPR035595">
    <property type="entry name" value="UDP_glycos_trans_CS"/>
</dbReference>
<dbReference type="Pfam" id="PF00201">
    <property type="entry name" value="UDPGT"/>
    <property type="match status" value="1"/>
</dbReference>
<protein>
    <submittedName>
        <fullName evidence="4">Uncharacterized protein</fullName>
    </submittedName>
</protein>
<accession>A0A367JVE9</accession>
<dbReference type="InterPro" id="IPR002213">
    <property type="entry name" value="UDP_glucos_trans"/>
</dbReference>
<dbReference type="GO" id="GO:0008194">
    <property type="term" value="F:UDP-glycosyltransferase activity"/>
    <property type="evidence" value="ECO:0007669"/>
    <property type="project" value="InterPro"/>
</dbReference>
<proteinExistence type="inferred from homology"/>
<gene>
    <name evidence="4" type="ORF">CU098_000877</name>
</gene>
<name>A0A367JVE9_RHIST</name>
<comment type="caution">
    <text evidence="4">The sequence shown here is derived from an EMBL/GenBank/DDBJ whole genome shotgun (WGS) entry which is preliminary data.</text>
</comment>
<evidence type="ECO:0000313" key="4">
    <source>
        <dbReference type="EMBL" id="RCH93906.1"/>
    </source>
</evidence>
<reference evidence="4 5" key="1">
    <citation type="journal article" date="2018" name="G3 (Bethesda)">
        <title>Phylogenetic and Phylogenomic Definition of Rhizopus Species.</title>
        <authorList>
            <person name="Gryganskyi A.P."/>
            <person name="Golan J."/>
            <person name="Dolatabadi S."/>
            <person name="Mondo S."/>
            <person name="Robb S."/>
            <person name="Idnurm A."/>
            <person name="Muszewska A."/>
            <person name="Steczkiewicz K."/>
            <person name="Masonjones S."/>
            <person name="Liao H.L."/>
            <person name="Gajdeczka M.T."/>
            <person name="Anike F."/>
            <person name="Vuek A."/>
            <person name="Anishchenko I.M."/>
            <person name="Voigt K."/>
            <person name="de Hoog G.S."/>
            <person name="Smith M.E."/>
            <person name="Heitman J."/>
            <person name="Vilgalys R."/>
            <person name="Stajich J.E."/>
        </authorList>
    </citation>
    <scope>NUCLEOTIDE SEQUENCE [LARGE SCALE GENOMIC DNA]</scope>
    <source>
        <strain evidence="4 5">LSU 92-RS-03</strain>
    </source>
</reference>
<dbReference type="PANTHER" id="PTHR48043:SF145">
    <property type="entry name" value="FI06409P-RELATED"/>
    <property type="match status" value="1"/>
</dbReference>
<dbReference type="InterPro" id="IPR050271">
    <property type="entry name" value="UDP-glycosyltransferase"/>
</dbReference>
<dbReference type="Gene3D" id="3.40.50.2000">
    <property type="entry name" value="Glycogen Phosphorylase B"/>
    <property type="match status" value="1"/>
</dbReference>
<dbReference type="Proteomes" id="UP000253551">
    <property type="component" value="Unassembled WGS sequence"/>
</dbReference>
<organism evidence="4 5">
    <name type="scientific">Rhizopus stolonifer</name>
    <name type="common">Rhizopus nigricans</name>
    <dbReference type="NCBI Taxonomy" id="4846"/>
    <lineage>
        <taxon>Eukaryota</taxon>
        <taxon>Fungi</taxon>
        <taxon>Fungi incertae sedis</taxon>
        <taxon>Mucoromycota</taxon>
        <taxon>Mucoromycotina</taxon>
        <taxon>Mucoromycetes</taxon>
        <taxon>Mucorales</taxon>
        <taxon>Mucorineae</taxon>
        <taxon>Rhizopodaceae</taxon>
        <taxon>Rhizopus</taxon>
    </lineage>
</organism>
<dbReference type="PANTHER" id="PTHR48043">
    <property type="entry name" value="EG:EG0003.4 PROTEIN-RELATED"/>
    <property type="match status" value="1"/>
</dbReference>
<dbReference type="CDD" id="cd03784">
    <property type="entry name" value="GT1_Gtf-like"/>
    <property type="match status" value="1"/>
</dbReference>
<dbReference type="OrthoDB" id="5835829at2759"/>
<evidence type="ECO:0000313" key="5">
    <source>
        <dbReference type="Proteomes" id="UP000253551"/>
    </source>
</evidence>
<dbReference type="STRING" id="4846.A0A367JVE9"/>
<evidence type="ECO:0000256" key="1">
    <source>
        <dbReference type="ARBA" id="ARBA00022676"/>
    </source>
</evidence>
<sequence>SIQRKFAEPYPHVHVMVIKEMKQSDMAGHIIDFSTKDFGDNYRTYQKIFTDLNASVVLCDYMSSSGCYEAALAMKIPYIVTMAFALSPDASASYINNNAFTMLDSTTLHMSLIDRLKDMFITPIKIYRRVSPAVQRLNKRRMEAGCSERGIEGDSHVHRNNLKLVNSLYGIEAARPLGPLVELVGPILPRHYDPLTPSLSGFLNKYSRVLYIAFGQHLILTEKDNQLILTAVLASIEAGAYDGFIWAVGQHPSGALPFDQDKCPFAHIVTWAPQQAILMHPSVSVFLTHGGAGSMYEGLYAGKRLIVYPFFGDQFPNAYQVKRQGMGEFLQRKSDQQEAKHTLIRVGLDLDGAYQRNLNRYKALVQIHARTGPIRGADLVEEVMFASVDGLLPYRCEHSRYMSVLKAYNLDLYLILFCFLFCIYRLTAKTLEIFS</sequence>
<dbReference type="EMBL" id="PJQM01002628">
    <property type="protein sequence ID" value="RCH93906.1"/>
    <property type="molecule type" value="Genomic_DNA"/>
</dbReference>